<dbReference type="RefSeq" id="XP_020133070.1">
    <property type="nucleotide sequence ID" value="XM_020279805.1"/>
</dbReference>
<dbReference type="EMBL" id="MNUE01000009">
    <property type="protein sequence ID" value="OJD36810.1"/>
    <property type="molecule type" value="Genomic_DNA"/>
</dbReference>
<dbReference type="InterPro" id="IPR036047">
    <property type="entry name" value="F-box-like_dom_sf"/>
</dbReference>
<evidence type="ECO:0000313" key="2">
    <source>
        <dbReference type="EMBL" id="OJD36810.1"/>
    </source>
</evidence>
<accession>A0A1J9R9F0</accession>
<reference evidence="2 3" key="1">
    <citation type="submission" date="2016-10" db="EMBL/GenBank/DDBJ databases">
        <title>Proteomics and genomics reveal pathogen-plant mechanisms compatible with a hemibiotrophic lifestyle of Diplodia corticola.</title>
        <authorList>
            <person name="Fernandes I."/>
            <person name="De Jonge R."/>
            <person name="Van De Peer Y."/>
            <person name="Devreese B."/>
            <person name="Alves A."/>
            <person name="Esteves A.C."/>
        </authorList>
    </citation>
    <scope>NUCLEOTIDE SEQUENCE [LARGE SCALE GENOMIC DNA]</scope>
    <source>
        <strain evidence="2 3">CBS 112549</strain>
    </source>
</reference>
<proteinExistence type="predicted"/>
<feature type="region of interest" description="Disordered" evidence="1">
    <location>
        <begin position="1"/>
        <end position="21"/>
    </location>
</feature>
<comment type="caution">
    <text evidence="2">The sequence shown here is derived from an EMBL/GenBank/DDBJ whole genome shotgun (WGS) entry which is preliminary data.</text>
</comment>
<evidence type="ECO:0000313" key="3">
    <source>
        <dbReference type="Proteomes" id="UP000183809"/>
    </source>
</evidence>
<dbReference type="AlphaFoldDB" id="A0A1J9R9F0"/>
<feature type="compositionally biased region" description="Polar residues" evidence="1">
    <location>
        <begin position="1"/>
        <end position="14"/>
    </location>
</feature>
<protein>
    <recommendedName>
        <fullName evidence="4">F-box domain-containing protein</fullName>
    </recommendedName>
</protein>
<sequence length="385" mass="43572">MDGNQSTPDGSTVPQLAGSFSHDTMDVDDAEDWLALVSEPPCDGRSPASQMPRDVLYLITDLLDLPALCALRATCRDMQSSVDRSFPKTYCPNLHISFAIRGLNAIEDFSTTIFAPILSSITFHASEIEEPYFVRGEFGELTYLHEGQQRKLILKAMFERKLTTCLRRYPQLKKIVLKDWAPNRASPHHEYDANPFASWGLSSLTKALSCAGIGLKRLALDEGAYGWYFGRKLQLSWPMAWDGLASLNSLSLTFPEYFHNESQFHTLLHVIASAPDITVLRLAGREELGWNRLIVGVGINYLANNIQLPKLRELSIRLLRIEVQPLQQLLRQHSLTLRKVKIEKCWELEECSELDCDPEILDFARQHLTLDDGQPIIVCDPDARF</sequence>
<dbReference type="SUPFAM" id="SSF52047">
    <property type="entry name" value="RNI-like"/>
    <property type="match status" value="1"/>
</dbReference>
<name>A0A1J9R9F0_9PEZI</name>
<dbReference type="OrthoDB" id="10641093at2759"/>
<dbReference type="SUPFAM" id="SSF81383">
    <property type="entry name" value="F-box domain"/>
    <property type="match status" value="1"/>
</dbReference>
<dbReference type="Proteomes" id="UP000183809">
    <property type="component" value="Unassembled WGS sequence"/>
</dbReference>
<evidence type="ECO:0000256" key="1">
    <source>
        <dbReference type="SAM" id="MobiDB-lite"/>
    </source>
</evidence>
<keyword evidence="3" id="KW-1185">Reference proteome</keyword>
<evidence type="ECO:0008006" key="4">
    <source>
        <dbReference type="Google" id="ProtNLM"/>
    </source>
</evidence>
<organism evidence="2 3">
    <name type="scientific">Diplodia corticola</name>
    <dbReference type="NCBI Taxonomy" id="236234"/>
    <lineage>
        <taxon>Eukaryota</taxon>
        <taxon>Fungi</taxon>
        <taxon>Dikarya</taxon>
        <taxon>Ascomycota</taxon>
        <taxon>Pezizomycotina</taxon>
        <taxon>Dothideomycetes</taxon>
        <taxon>Dothideomycetes incertae sedis</taxon>
        <taxon>Botryosphaeriales</taxon>
        <taxon>Botryosphaeriaceae</taxon>
        <taxon>Diplodia</taxon>
    </lineage>
</organism>
<dbReference type="GeneID" id="31020069"/>
<gene>
    <name evidence="2" type="ORF">BKCO1_9000161</name>
</gene>